<organism evidence="2 3">
    <name type="scientific">Fluoribacter dumoffii</name>
    <dbReference type="NCBI Taxonomy" id="463"/>
    <lineage>
        <taxon>Bacteria</taxon>
        <taxon>Pseudomonadati</taxon>
        <taxon>Pseudomonadota</taxon>
        <taxon>Gammaproteobacteria</taxon>
        <taxon>Legionellales</taxon>
        <taxon>Legionellaceae</taxon>
        <taxon>Fluoribacter</taxon>
    </lineage>
</organism>
<keyword evidence="3" id="KW-1185">Reference proteome</keyword>
<reference evidence="2 3" key="1">
    <citation type="submission" date="2018-06" db="EMBL/GenBank/DDBJ databases">
        <authorList>
            <consortium name="Pathogen Informatics"/>
            <person name="Doyle S."/>
        </authorList>
    </citation>
    <scope>NUCLEOTIDE SEQUENCE [LARGE SCALE GENOMIC DNA]</scope>
    <source>
        <strain evidence="2 3">NCTC11370</strain>
    </source>
</reference>
<accession>A0A377IUD0</accession>
<dbReference type="RefSeq" id="WP_019350414.1">
    <property type="nucleotide sequence ID" value="NZ_UGGT01000004.1"/>
</dbReference>
<evidence type="ECO:0000256" key="1">
    <source>
        <dbReference type="SAM" id="SignalP"/>
    </source>
</evidence>
<dbReference type="STRING" id="1094715.GCA_000236165_03348"/>
<keyword evidence="1" id="KW-0732">Signal</keyword>
<evidence type="ECO:0000313" key="2">
    <source>
        <dbReference type="EMBL" id="STO91738.1"/>
    </source>
</evidence>
<dbReference type="EMBL" id="UGGT01000004">
    <property type="protein sequence ID" value="STO91738.1"/>
    <property type="molecule type" value="Genomic_DNA"/>
</dbReference>
<evidence type="ECO:0000313" key="3">
    <source>
        <dbReference type="Proteomes" id="UP000254554"/>
    </source>
</evidence>
<evidence type="ECO:0008006" key="4">
    <source>
        <dbReference type="Google" id="ProtNLM"/>
    </source>
</evidence>
<dbReference type="PROSITE" id="PS51257">
    <property type="entry name" value="PROKAR_LIPOPROTEIN"/>
    <property type="match status" value="1"/>
</dbReference>
<dbReference type="AlphaFoldDB" id="A0A377IUD0"/>
<sequence>MLKSWARITFFIVVFFMQACSTEEPIVLVCTFQTTPESNKDIYSFALYPSSNRAIMELDITNATQEGKLITEESNYVIDFQGASANINRYSGYVIFRLGDNALIQRGVCHLAKKI</sequence>
<feature type="chain" id="PRO_5017027927" description="Lipoprotein" evidence="1">
    <location>
        <begin position="20"/>
        <end position="115"/>
    </location>
</feature>
<name>A0A377IUD0_9GAMM</name>
<feature type="signal peptide" evidence="1">
    <location>
        <begin position="1"/>
        <end position="19"/>
    </location>
</feature>
<dbReference type="Proteomes" id="UP000254554">
    <property type="component" value="Unassembled WGS sequence"/>
</dbReference>
<dbReference type="GeneID" id="93294208"/>
<proteinExistence type="predicted"/>
<protein>
    <recommendedName>
        <fullName evidence="4">Lipoprotein</fullName>
    </recommendedName>
</protein>
<gene>
    <name evidence="2" type="ORF">NCTC11370_03716</name>
</gene>